<evidence type="ECO:0000256" key="4">
    <source>
        <dbReference type="ARBA" id="ARBA00023239"/>
    </source>
</evidence>
<dbReference type="Pfam" id="PF04828">
    <property type="entry name" value="GFA"/>
    <property type="match status" value="1"/>
</dbReference>
<dbReference type="InterPro" id="IPR011057">
    <property type="entry name" value="Mss4-like_sf"/>
</dbReference>
<feature type="domain" description="CENP-V/GFA" evidence="5">
    <location>
        <begin position="14"/>
        <end position="126"/>
    </location>
</feature>
<reference evidence="7" key="1">
    <citation type="submission" date="2012-06" db="EMBL/GenBank/DDBJ databases">
        <title>The genome sequence of Coniosporium apollinis CBS 100218.</title>
        <authorList>
            <consortium name="The Broad Institute Genome Sequencing Platform"/>
            <person name="Cuomo C."/>
            <person name="Gorbushina A."/>
            <person name="Noack S."/>
            <person name="Walker B."/>
            <person name="Young S.K."/>
            <person name="Zeng Q."/>
            <person name="Gargeya S."/>
            <person name="Fitzgerald M."/>
            <person name="Haas B."/>
            <person name="Abouelleil A."/>
            <person name="Alvarado L."/>
            <person name="Arachchi H.M."/>
            <person name="Berlin A.M."/>
            <person name="Chapman S.B."/>
            <person name="Goldberg J."/>
            <person name="Griggs A."/>
            <person name="Gujja S."/>
            <person name="Hansen M."/>
            <person name="Howarth C."/>
            <person name="Imamovic A."/>
            <person name="Larimer J."/>
            <person name="McCowan C."/>
            <person name="Montmayeur A."/>
            <person name="Murphy C."/>
            <person name="Neiman D."/>
            <person name="Pearson M."/>
            <person name="Priest M."/>
            <person name="Roberts A."/>
            <person name="Saif S."/>
            <person name="Shea T."/>
            <person name="Sisk P."/>
            <person name="Sykes S."/>
            <person name="Wortman J."/>
            <person name="Nusbaum C."/>
            <person name="Birren B."/>
        </authorList>
    </citation>
    <scope>NUCLEOTIDE SEQUENCE [LARGE SCALE GENOMIC DNA]</scope>
    <source>
        <strain evidence="7">CBS 100218</strain>
    </source>
</reference>
<dbReference type="HOGENOM" id="CLU_095045_1_0_1"/>
<keyword evidence="3" id="KW-0862">Zinc</keyword>
<evidence type="ECO:0000313" key="6">
    <source>
        <dbReference type="EMBL" id="EON60839.1"/>
    </source>
</evidence>
<proteinExistence type="inferred from homology"/>
<comment type="similarity">
    <text evidence="1">Belongs to the Gfa family.</text>
</comment>
<dbReference type="SUPFAM" id="SSF51316">
    <property type="entry name" value="Mss4-like"/>
    <property type="match status" value="1"/>
</dbReference>
<evidence type="ECO:0000256" key="2">
    <source>
        <dbReference type="ARBA" id="ARBA00022723"/>
    </source>
</evidence>
<evidence type="ECO:0000259" key="5">
    <source>
        <dbReference type="PROSITE" id="PS51891"/>
    </source>
</evidence>
<dbReference type="OrthoDB" id="6329284at2759"/>
<dbReference type="PROSITE" id="PS51891">
    <property type="entry name" value="CENP_V_GFA"/>
    <property type="match status" value="1"/>
</dbReference>
<dbReference type="AlphaFoldDB" id="R7YG99"/>
<name>R7YG99_CONA1</name>
<dbReference type="STRING" id="1168221.R7YG99"/>
<dbReference type="OMA" id="CQCTMCR"/>
<dbReference type="GO" id="GO:0016846">
    <property type="term" value="F:carbon-sulfur lyase activity"/>
    <property type="evidence" value="ECO:0007669"/>
    <property type="project" value="InterPro"/>
</dbReference>
<sequence length="165" mass="17584">MPPETASTSRPSSITGGCLCGAIRYTISFPASSPWPPPMNATCQCTLCRKFTGALIAQPVSVPTADIAPPLSSNESYKTYQSSPSGKRGFCGTCGGSLTFCYDKTPEETEIFLGSVDADVLGGEWGKALCETRRHLWLENAVKGVTDGLKGRKYLTDERGGEGFE</sequence>
<dbReference type="InterPro" id="IPR006913">
    <property type="entry name" value="CENP-V/GFA"/>
</dbReference>
<keyword evidence="7" id="KW-1185">Reference proteome</keyword>
<keyword evidence="2" id="KW-0479">Metal-binding</keyword>
<evidence type="ECO:0000256" key="3">
    <source>
        <dbReference type="ARBA" id="ARBA00022833"/>
    </source>
</evidence>
<dbReference type="eggNOG" id="ENOG502SRJS">
    <property type="taxonomic scope" value="Eukaryota"/>
</dbReference>
<evidence type="ECO:0000313" key="7">
    <source>
        <dbReference type="Proteomes" id="UP000016924"/>
    </source>
</evidence>
<dbReference type="GO" id="GO:0046872">
    <property type="term" value="F:metal ion binding"/>
    <property type="evidence" value="ECO:0007669"/>
    <property type="project" value="UniProtKB-KW"/>
</dbReference>
<dbReference type="Gene3D" id="3.90.1590.10">
    <property type="entry name" value="glutathione-dependent formaldehyde- activating enzyme (gfa)"/>
    <property type="match status" value="1"/>
</dbReference>
<dbReference type="Proteomes" id="UP000016924">
    <property type="component" value="Unassembled WGS sequence"/>
</dbReference>
<dbReference type="EMBL" id="JH767554">
    <property type="protein sequence ID" value="EON60839.1"/>
    <property type="molecule type" value="Genomic_DNA"/>
</dbReference>
<accession>R7YG99</accession>
<protein>
    <recommendedName>
        <fullName evidence="5">CENP-V/GFA domain-containing protein</fullName>
    </recommendedName>
</protein>
<dbReference type="PANTHER" id="PTHR33337">
    <property type="entry name" value="GFA DOMAIN-CONTAINING PROTEIN"/>
    <property type="match status" value="1"/>
</dbReference>
<evidence type="ECO:0000256" key="1">
    <source>
        <dbReference type="ARBA" id="ARBA00005495"/>
    </source>
</evidence>
<keyword evidence="4" id="KW-0456">Lyase</keyword>
<dbReference type="RefSeq" id="XP_007776156.1">
    <property type="nucleotide sequence ID" value="XM_007777966.1"/>
</dbReference>
<dbReference type="GeneID" id="19897359"/>
<gene>
    <name evidence="6" type="ORF">W97_00048</name>
</gene>
<dbReference type="PANTHER" id="PTHR33337:SF40">
    <property type="entry name" value="CENP-V_GFA DOMAIN-CONTAINING PROTEIN-RELATED"/>
    <property type="match status" value="1"/>
</dbReference>
<organism evidence="6 7">
    <name type="scientific">Coniosporium apollinis (strain CBS 100218)</name>
    <name type="common">Rock-inhabiting black yeast</name>
    <dbReference type="NCBI Taxonomy" id="1168221"/>
    <lineage>
        <taxon>Eukaryota</taxon>
        <taxon>Fungi</taxon>
        <taxon>Dikarya</taxon>
        <taxon>Ascomycota</taxon>
        <taxon>Pezizomycotina</taxon>
        <taxon>Dothideomycetes</taxon>
        <taxon>Dothideomycetes incertae sedis</taxon>
        <taxon>Coniosporium</taxon>
    </lineage>
</organism>